<feature type="transmembrane region" description="Helical" evidence="9">
    <location>
        <begin position="162"/>
        <end position="180"/>
    </location>
</feature>
<dbReference type="NCBIfam" id="NF003714">
    <property type="entry name" value="PRK05326.1-1"/>
    <property type="match status" value="1"/>
</dbReference>
<dbReference type="Pfam" id="PF00999">
    <property type="entry name" value="Na_H_Exchanger"/>
    <property type="match status" value="1"/>
</dbReference>
<evidence type="ECO:0000256" key="7">
    <source>
        <dbReference type="ARBA" id="ARBA00023065"/>
    </source>
</evidence>
<dbReference type="AlphaFoldDB" id="C5BK17"/>
<evidence type="ECO:0000313" key="12">
    <source>
        <dbReference type="Proteomes" id="UP000009080"/>
    </source>
</evidence>
<protein>
    <submittedName>
        <fullName evidence="11">Cell volume regulation protein A</fullName>
    </submittedName>
</protein>
<dbReference type="InterPro" id="IPR036318">
    <property type="entry name" value="FAD-bd_PCMH-like_sf"/>
</dbReference>
<comment type="subcellular location">
    <subcellularLocation>
        <location evidence="1">Cell membrane</location>
        <topology evidence="1">Multi-pass membrane protein</topology>
    </subcellularLocation>
</comment>
<keyword evidence="5 9" id="KW-0812">Transmembrane</keyword>
<dbReference type="Pfam" id="PF03471">
    <property type="entry name" value="CorC_HlyC"/>
    <property type="match status" value="1"/>
</dbReference>
<dbReference type="InterPro" id="IPR016169">
    <property type="entry name" value="FAD-bd_PCMH_sub2"/>
</dbReference>
<dbReference type="SMART" id="SM01091">
    <property type="entry name" value="CorC_HlyC"/>
    <property type="match status" value="1"/>
</dbReference>
<dbReference type="InterPro" id="IPR006153">
    <property type="entry name" value="Cation/H_exchanger_TM"/>
</dbReference>
<evidence type="ECO:0000256" key="4">
    <source>
        <dbReference type="ARBA" id="ARBA00022475"/>
    </source>
</evidence>
<evidence type="ECO:0000313" key="11">
    <source>
        <dbReference type="EMBL" id="ACR12906.1"/>
    </source>
</evidence>
<accession>C5BK17</accession>
<feature type="transmembrane region" description="Helical" evidence="9">
    <location>
        <begin position="250"/>
        <end position="270"/>
    </location>
</feature>
<keyword evidence="2" id="KW-0813">Transport</keyword>
<dbReference type="GO" id="GO:0015297">
    <property type="term" value="F:antiporter activity"/>
    <property type="evidence" value="ECO:0007669"/>
    <property type="project" value="UniProtKB-KW"/>
</dbReference>
<evidence type="ECO:0000256" key="6">
    <source>
        <dbReference type="ARBA" id="ARBA00022989"/>
    </source>
</evidence>
<dbReference type="NCBIfam" id="NF003715">
    <property type="entry name" value="PRK05326.1-2"/>
    <property type="match status" value="1"/>
</dbReference>
<dbReference type="STRING" id="377629.TERTU_2260"/>
<feature type="transmembrane region" description="Helical" evidence="9">
    <location>
        <begin position="58"/>
        <end position="80"/>
    </location>
</feature>
<dbReference type="Gene3D" id="1.20.1530.20">
    <property type="match status" value="1"/>
</dbReference>
<dbReference type="InterPro" id="IPR038770">
    <property type="entry name" value="Na+/solute_symporter_sf"/>
</dbReference>
<dbReference type="GO" id="GO:1902600">
    <property type="term" value="P:proton transmembrane transport"/>
    <property type="evidence" value="ECO:0007669"/>
    <property type="project" value="InterPro"/>
</dbReference>
<feature type="transmembrane region" description="Helical" evidence="9">
    <location>
        <begin position="225"/>
        <end position="244"/>
    </location>
</feature>
<keyword evidence="3" id="KW-0050">Antiport</keyword>
<dbReference type="eggNOG" id="COG3263">
    <property type="taxonomic scope" value="Bacteria"/>
</dbReference>
<dbReference type="KEGG" id="ttu:TERTU_2260"/>
<gene>
    <name evidence="11" type="ordered locus">TERTU_2260</name>
</gene>
<dbReference type="NCBIfam" id="NF003716">
    <property type="entry name" value="PRK05326.1-3"/>
    <property type="match status" value="1"/>
</dbReference>
<proteinExistence type="predicted"/>
<keyword evidence="4" id="KW-1003">Cell membrane</keyword>
<feature type="transmembrane region" description="Helical" evidence="9">
    <location>
        <begin position="369"/>
        <end position="392"/>
    </location>
</feature>
<evidence type="ECO:0000259" key="10">
    <source>
        <dbReference type="SMART" id="SM01091"/>
    </source>
</evidence>
<keyword evidence="7" id="KW-0406">Ion transport</keyword>
<feature type="transmembrane region" description="Helical" evidence="9">
    <location>
        <begin position="337"/>
        <end position="357"/>
    </location>
</feature>
<evidence type="ECO:0000256" key="8">
    <source>
        <dbReference type="ARBA" id="ARBA00023136"/>
    </source>
</evidence>
<name>C5BK17_TERTT</name>
<evidence type="ECO:0000256" key="5">
    <source>
        <dbReference type="ARBA" id="ARBA00022692"/>
    </source>
</evidence>
<feature type="transmembrane region" description="Helical" evidence="9">
    <location>
        <begin position="6"/>
        <end position="23"/>
    </location>
</feature>
<feature type="transmembrane region" description="Helical" evidence="9">
    <location>
        <begin position="186"/>
        <end position="213"/>
    </location>
</feature>
<dbReference type="GO" id="GO:0005886">
    <property type="term" value="C:plasma membrane"/>
    <property type="evidence" value="ECO:0007669"/>
    <property type="project" value="UniProtKB-SubCell"/>
</dbReference>
<dbReference type="Proteomes" id="UP000009080">
    <property type="component" value="Chromosome"/>
</dbReference>
<reference evidence="11 12" key="1">
    <citation type="journal article" date="2009" name="PLoS ONE">
        <title>The complete genome of Teredinibacter turnerae T7901: an intracellular endosymbiont of marine wood-boring bivalves (shipworms).</title>
        <authorList>
            <person name="Yang J.C."/>
            <person name="Madupu R."/>
            <person name="Durkin A.S."/>
            <person name="Ekborg N.A."/>
            <person name="Pedamallu C.S."/>
            <person name="Hostetler J.B."/>
            <person name="Radune D."/>
            <person name="Toms B.S."/>
            <person name="Henrissat B."/>
            <person name="Coutinho P.M."/>
            <person name="Schwarz S."/>
            <person name="Field L."/>
            <person name="Trindade-Silva A.E."/>
            <person name="Soares C.A.G."/>
            <person name="Elshahawi S."/>
            <person name="Hanora A."/>
            <person name="Schmidt E.W."/>
            <person name="Haygood M.G."/>
            <person name="Posfai J."/>
            <person name="Benner J."/>
            <person name="Madinger C."/>
            <person name="Nove J."/>
            <person name="Anton B."/>
            <person name="Chaudhary K."/>
            <person name="Foster J."/>
            <person name="Holman A."/>
            <person name="Kumar S."/>
            <person name="Lessard P.A."/>
            <person name="Luyten Y.A."/>
            <person name="Slatko B."/>
            <person name="Wood N."/>
            <person name="Wu B."/>
            <person name="Teplitski M."/>
            <person name="Mougous J.D."/>
            <person name="Ward N."/>
            <person name="Eisen J.A."/>
            <person name="Badger J.H."/>
            <person name="Distel D.L."/>
        </authorList>
    </citation>
    <scope>NUCLEOTIDE SEQUENCE [LARGE SCALE GENOMIC DNA]</scope>
    <source>
        <strain evidence="12">ATCC 39867 / T7901</strain>
    </source>
</reference>
<dbReference type="HOGENOM" id="CLU_005912_9_2_6"/>
<dbReference type="PANTHER" id="PTHR32507">
    <property type="entry name" value="NA(+)/H(+) ANTIPORTER 1"/>
    <property type="match status" value="1"/>
</dbReference>
<feature type="transmembrane region" description="Helical" evidence="9">
    <location>
        <begin position="277"/>
        <end position="295"/>
    </location>
</feature>
<dbReference type="OrthoDB" id="9810759at2"/>
<dbReference type="SUPFAM" id="SSF56176">
    <property type="entry name" value="FAD-binding/transporter-associated domain-like"/>
    <property type="match status" value="1"/>
</dbReference>
<feature type="transmembrane region" description="Helical" evidence="9">
    <location>
        <begin position="92"/>
        <end position="111"/>
    </location>
</feature>
<keyword evidence="6 9" id="KW-1133">Transmembrane helix</keyword>
<evidence type="ECO:0000256" key="3">
    <source>
        <dbReference type="ARBA" id="ARBA00022449"/>
    </source>
</evidence>
<dbReference type="PANTHER" id="PTHR32507:SF7">
    <property type="entry name" value="K(+)_H(+) ANTIPORTER NHAP2"/>
    <property type="match status" value="1"/>
</dbReference>
<keyword evidence="12" id="KW-1185">Reference proteome</keyword>
<evidence type="ECO:0000256" key="9">
    <source>
        <dbReference type="SAM" id="Phobius"/>
    </source>
</evidence>
<dbReference type="InterPro" id="IPR005170">
    <property type="entry name" value="Transptr-assoc_dom"/>
</dbReference>
<dbReference type="Gene3D" id="3.30.465.10">
    <property type="match status" value="1"/>
</dbReference>
<feature type="transmembrane region" description="Helical" evidence="9">
    <location>
        <begin position="123"/>
        <end position="141"/>
    </location>
</feature>
<sequence length="575" mass="61121">MIIELIYQHIFGASLLALLCIVVSVFTQRIGAPILLVFLILGMLAGEDGPGKINFNDFGLAFLFGNIALAIIIFDGGLGTKTSTFRVSLKPALSLATLGVVATAGITGYAVQLILELPWKESLLIGAIVASTDAAAVFGLLRGAGLEIKKRTGATLEIESGSNDPMAIFLTMTLVQIMQIESDGSHAGMFLLALLRQMGLGLIMGFAGGALLAQLLKRLPLPASLYPLLALAGAVCLFGFTTLLDGSGFLAIFIAGALIGNAPLTSGSGIQKFHNGLAWLSQIGMFLMLGLLITPSHILPLVLPALAIAFVLIFIARPIAVAFALLPFRFPWREQVFISWCGLRGAVPIILALFPSLAGLENTQTYFELVFFVVLVSLIIQGWTIAPVARWLKLEVPPADREPEYVQVAIQNAHSSTVTVYPVTGESNAAGLSTPQLPIPEYAQLMGVIREGKLLNNSGKHTLQADDRVVFLVGQGSRTKLNRVFAPAGNNFSLSSSHFLGEFTLSPTAPLAEVGAIYGFSAKEEDKTKSLEAYILSKCGKKPVVGDKTQIGSVELVVREVVDNRISAVGLKLPS</sequence>
<dbReference type="EMBL" id="CP001614">
    <property type="protein sequence ID" value="ACR12906.1"/>
    <property type="molecule type" value="Genomic_DNA"/>
</dbReference>
<keyword evidence="8 9" id="KW-0472">Membrane</keyword>
<dbReference type="RefSeq" id="WP_015819019.1">
    <property type="nucleotide sequence ID" value="NC_012997.1"/>
</dbReference>
<organism evidence="11 12">
    <name type="scientific">Teredinibacter turnerae (strain ATCC 39867 / T7901)</name>
    <dbReference type="NCBI Taxonomy" id="377629"/>
    <lineage>
        <taxon>Bacteria</taxon>
        <taxon>Pseudomonadati</taxon>
        <taxon>Pseudomonadota</taxon>
        <taxon>Gammaproteobacteria</taxon>
        <taxon>Cellvibrionales</taxon>
        <taxon>Cellvibrionaceae</taxon>
        <taxon>Teredinibacter</taxon>
    </lineage>
</organism>
<dbReference type="GO" id="GO:0050660">
    <property type="term" value="F:flavin adenine dinucleotide binding"/>
    <property type="evidence" value="ECO:0007669"/>
    <property type="project" value="InterPro"/>
</dbReference>
<evidence type="ECO:0000256" key="2">
    <source>
        <dbReference type="ARBA" id="ARBA00022448"/>
    </source>
</evidence>
<evidence type="ECO:0000256" key="1">
    <source>
        <dbReference type="ARBA" id="ARBA00004651"/>
    </source>
</evidence>
<feature type="transmembrane region" description="Helical" evidence="9">
    <location>
        <begin position="30"/>
        <end position="46"/>
    </location>
</feature>
<feature type="domain" description="Transporter-associated" evidence="10">
    <location>
        <begin position="496"/>
        <end position="575"/>
    </location>
</feature>
<feature type="transmembrane region" description="Helical" evidence="9">
    <location>
        <begin position="301"/>
        <end position="325"/>
    </location>
</feature>